<dbReference type="AlphaFoldDB" id="A0A1I3EXW6"/>
<evidence type="ECO:0000313" key="2">
    <source>
        <dbReference type="EMBL" id="SFI03885.1"/>
    </source>
</evidence>
<dbReference type="OrthoDB" id="1669232at2"/>
<keyword evidence="1" id="KW-0732">Signal</keyword>
<evidence type="ECO:0000256" key="1">
    <source>
        <dbReference type="SAM" id="SignalP"/>
    </source>
</evidence>
<protein>
    <submittedName>
        <fullName evidence="2">Uncharacterized protein</fullName>
    </submittedName>
</protein>
<dbReference type="EMBL" id="FOQK01000012">
    <property type="protein sequence ID" value="SFI03885.1"/>
    <property type="molecule type" value="Genomic_DNA"/>
</dbReference>
<dbReference type="RefSeq" id="WP_075443600.1">
    <property type="nucleotide sequence ID" value="NZ_FOQK01000012.1"/>
</dbReference>
<evidence type="ECO:0000313" key="3">
    <source>
        <dbReference type="Proteomes" id="UP000183639"/>
    </source>
</evidence>
<name>A0A1I3EXW6_SELRU</name>
<accession>A0A1I3EXW6</accession>
<reference evidence="2 3" key="1">
    <citation type="submission" date="2016-10" db="EMBL/GenBank/DDBJ databases">
        <authorList>
            <person name="de Groot N.N."/>
        </authorList>
    </citation>
    <scope>NUCLEOTIDE SEQUENCE [LARGE SCALE GENOMIC DNA]</scope>
    <source>
        <strain evidence="2 3">Z108</strain>
    </source>
</reference>
<organism evidence="2 3">
    <name type="scientific">Selenomonas ruminantium</name>
    <dbReference type="NCBI Taxonomy" id="971"/>
    <lineage>
        <taxon>Bacteria</taxon>
        <taxon>Bacillati</taxon>
        <taxon>Bacillota</taxon>
        <taxon>Negativicutes</taxon>
        <taxon>Selenomonadales</taxon>
        <taxon>Selenomonadaceae</taxon>
        <taxon>Selenomonas</taxon>
    </lineage>
</organism>
<sequence>MIKKRVLPVLLAALLLFSGTCLAENMQFVDANGTTGYYVDVDSIEFSTDKVWIQPDPIPAQEPGKPAVVPQGYMAEVEIVTARVAVIKARQNRRFIYRMRFNPTQSTYQILSSVTQQYDTRTTLQANNTPLTATGYSVSSPMHEMVDFIYEQPRK</sequence>
<feature type="chain" id="PRO_5010333173" evidence="1">
    <location>
        <begin position="24"/>
        <end position="155"/>
    </location>
</feature>
<dbReference type="Proteomes" id="UP000183639">
    <property type="component" value="Unassembled WGS sequence"/>
</dbReference>
<feature type="signal peptide" evidence="1">
    <location>
        <begin position="1"/>
        <end position="23"/>
    </location>
</feature>
<proteinExistence type="predicted"/>
<gene>
    <name evidence="2" type="ORF">SAMN04487861_11222</name>
</gene>